<dbReference type="Pfam" id="PF02773">
    <property type="entry name" value="S-AdoMet_synt_C"/>
    <property type="match status" value="1"/>
</dbReference>
<keyword evidence="9" id="KW-0547">Nucleotide-binding</keyword>
<dbReference type="Gene3D" id="3.30.300.10">
    <property type="match status" value="3"/>
</dbReference>
<dbReference type="Pfam" id="PF00438">
    <property type="entry name" value="S-AdoMet_synt_N"/>
    <property type="match status" value="1"/>
</dbReference>
<evidence type="ECO:0000313" key="19">
    <source>
        <dbReference type="EMBL" id="WBL31578.1"/>
    </source>
</evidence>
<dbReference type="GO" id="GO:0004478">
    <property type="term" value="F:methionine adenosyltransferase activity"/>
    <property type="evidence" value="ECO:0007669"/>
    <property type="project" value="UniProtKB-EC"/>
</dbReference>
<dbReference type="Proteomes" id="UP001210120">
    <property type="component" value="Chromosome"/>
</dbReference>
<sequence length="380" mass="42881">MKKFSAEAVTQGHPDKVADQISDVLLDAYIKKDKKAKIAIETVVTKKKVILFGEINTKNKLTTIEIENLVREKIKEIGYINKEDNFYFNNVRIINFIQKQSNEISKAVENNGAGDQGSMFGFATNETSVFLPLSLYLARKLASKLTEVRENKKILFLKPDGKTQITLVYDDKNRPIYIDNVVISCQHEKNINKEYLEKEIINKIVRKTIKESLINSKTKIYINPCGSFTLGGPAVDTGLTGRKIVQDSYGSEIRHGGGCFSGKDCTKVDRCGAYMARYLAKNIVASGICNKCEIQISYAIGLKKPVSLYINTFKTSKVDESLIIKTIKNYFDLSPQGIIKMLDLEKPIFAITSKEGHFGRKDNLFSWEKLDKKDIFAQLL</sequence>
<keyword evidence="12 14" id="KW-0630">Potassium</keyword>
<dbReference type="InterPro" id="IPR002133">
    <property type="entry name" value="S-AdoMet_synthetase"/>
</dbReference>
<dbReference type="PROSITE" id="PS00377">
    <property type="entry name" value="ADOMET_SYNTHASE_2"/>
    <property type="match status" value="1"/>
</dbReference>
<feature type="domain" description="S-adenosylmethionine synthetase N-terminal" evidence="16">
    <location>
        <begin position="4"/>
        <end position="101"/>
    </location>
</feature>
<dbReference type="PIRSF" id="PIRSF000497">
    <property type="entry name" value="MAT"/>
    <property type="match status" value="1"/>
</dbReference>
<keyword evidence="8 14" id="KW-0479">Metal-binding</keyword>
<comment type="subcellular location">
    <subcellularLocation>
        <location evidence="14">Cytoplasm</location>
    </subcellularLocation>
</comment>
<evidence type="ECO:0000256" key="8">
    <source>
        <dbReference type="ARBA" id="ARBA00022723"/>
    </source>
</evidence>
<comment type="cofactor">
    <cofactor evidence="2">
        <name>K(+)</name>
        <dbReference type="ChEBI" id="CHEBI:29103"/>
    </cofactor>
</comment>
<evidence type="ECO:0000256" key="10">
    <source>
        <dbReference type="ARBA" id="ARBA00022840"/>
    </source>
</evidence>
<dbReference type="InterPro" id="IPR022636">
    <property type="entry name" value="S-AdoMet_synthetase_sfam"/>
</dbReference>
<evidence type="ECO:0000256" key="11">
    <source>
        <dbReference type="ARBA" id="ARBA00022842"/>
    </source>
</evidence>
<organism evidence="19 20">
    <name type="scientific">Candidatus Phytoplasma sacchari</name>
    <dbReference type="NCBI Taxonomy" id="2609813"/>
    <lineage>
        <taxon>Bacteria</taxon>
        <taxon>Bacillati</taxon>
        <taxon>Mycoplasmatota</taxon>
        <taxon>Mollicutes</taxon>
        <taxon>Acholeplasmatales</taxon>
        <taxon>Acholeplasmataceae</taxon>
        <taxon>Candidatus Phytoplasma</taxon>
        <taxon>16SrXI (Rice yellow dwarf group)</taxon>
    </lineage>
</organism>
<evidence type="ECO:0000256" key="4">
    <source>
        <dbReference type="ARBA" id="ARBA00009685"/>
    </source>
</evidence>
<feature type="domain" description="S-adenosylmethionine synthetase central" evidence="17">
    <location>
        <begin position="111"/>
        <end position="228"/>
    </location>
</feature>
<evidence type="ECO:0000256" key="15">
    <source>
        <dbReference type="RuleBase" id="RU004462"/>
    </source>
</evidence>
<evidence type="ECO:0000256" key="3">
    <source>
        <dbReference type="ARBA" id="ARBA00005224"/>
    </source>
</evidence>
<comment type="pathway">
    <text evidence="3">Amino-acid biosynthesis; S-adenosyl-L-methionine biosynthesis; S-adenosyl-L-methionine from L-methionine: step 1/1.</text>
</comment>
<protein>
    <recommendedName>
        <fullName evidence="5 13">Methionine adenosyltransferase</fullName>
        <ecNumber evidence="5 13">2.5.1.6</ecNumber>
    </recommendedName>
</protein>
<evidence type="ECO:0000256" key="14">
    <source>
        <dbReference type="RuleBase" id="RU000542"/>
    </source>
</evidence>
<dbReference type="Pfam" id="PF02772">
    <property type="entry name" value="S-AdoMet_synt_M"/>
    <property type="match status" value="1"/>
</dbReference>
<comment type="similarity">
    <text evidence="4 15">Belongs to the AdoMet synthase family.</text>
</comment>
<dbReference type="InterPro" id="IPR022629">
    <property type="entry name" value="S-AdoMet_synt_central"/>
</dbReference>
<keyword evidence="10" id="KW-0067">ATP-binding</keyword>
<dbReference type="InterPro" id="IPR022631">
    <property type="entry name" value="ADOMET_SYNTHASE_CS"/>
</dbReference>
<keyword evidence="11 14" id="KW-0460">Magnesium</keyword>
<evidence type="ECO:0000259" key="16">
    <source>
        <dbReference type="Pfam" id="PF00438"/>
    </source>
</evidence>
<evidence type="ECO:0000256" key="12">
    <source>
        <dbReference type="ARBA" id="ARBA00022958"/>
    </source>
</evidence>
<evidence type="ECO:0000256" key="7">
    <source>
        <dbReference type="ARBA" id="ARBA00022679"/>
    </source>
</evidence>
<accession>A0ABY7M1I7</accession>
<dbReference type="PROSITE" id="PS00376">
    <property type="entry name" value="ADOMET_SYNTHASE_1"/>
    <property type="match status" value="1"/>
</dbReference>
<dbReference type="InterPro" id="IPR022630">
    <property type="entry name" value="S-AdoMet_synt_C"/>
</dbReference>
<evidence type="ECO:0000256" key="2">
    <source>
        <dbReference type="ARBA" id="ARBA00001958"/>
    </source>
</evidence>
<keyword evidence="20" id="KW-1185">Reference proteome</keyword>
<keyword evidence="7 19" id="KW-0808">Transferase</keyword>
<evidence type="ECO:0000256" key="6">
    <source>
        <dbReference type="ARBA" id="ARBA00022563"/>
    </source>
</evidence>
<keyword evidence="6" id="KW-0554">One-carbon metabolism</keyword>
<dbReference type="EC" id="2.5.1.6" evidence="5 13"/>
<proteinExistence type="inferred from homology"/>
<reference evidence="19" key="1">
    <citation type="submission" date="2022-12" db="EMBL/GenBank/DDBJ databases">
        <title>Genomic Characterization of Candidatus Phytoplasma sacchari in China.</title>
        <authorList>
            <person name="Zhang R.-Y."/>
        </authorList>
    </citation>
    <scope>NUCLEOTIDE SEQUENCE [LARGE SCALE GENOMIC DNA]</scope>
    <source>
        <strain evidence="19">SCWL1</strain>
    </source>
</reference>
<comment type="subunit">
    <text evidence="14">Homotetramer.</text>
</comment>
<evidence type="ECO:0000259" key="17">
    <source>
        <dbReference type="Pfam" id="PF02772"/>
    </source>
</evidence>
<dbReference type="NCBIfam" id="TIGR01034">
    <property type="entry name" value="metK"/>
    <property type="match status" value="1"/>
</dbReference>
<evidence type="ECO:0000259" key="18">
    <source>
        <dbReference type="Pfam" id="PF02773"/>
    </source>
</evidence>
<dbReference type="InterPro" id="IPR022628">
    <property type="entry name" value="S-AdoMet_synt_N"/>
</dbReference>
<dbReference type="EMBL" id="CP115156">
    <property type="protein sequence ID" value="WBL31578.1"/>
    <property type="molecule type" value="Genomic_DNA"/>
</dbReference>
<dbReference type="SUPFAM" id="SSF55973">
    <property type="entry name" value="S-adenosylmethionine synthetase"/>
    <property type="match status" value="3"/>
</dbReference>
<evidence type="ECO:0000256" key="1">
    <source>
        <dbReference type="ARBA" id="ARBA00001946"/>
    </source>
</evidence>
<feature type="domain" description="S-adenosylmethionine synthetase C-terminal" evidence="18">
    <location>
        <begin position="230"/>
        <end position="369"/>
    </location>
</feature>
<name>A0ABY7M1I7_9MOLU</name>
<dbReference type="PANTHER" id="PTHR11964">
    <property type="entry name" value="S-ADENOSYLMETHIONINE SYNTHETASE"/>
    <property type="match status" value="1"/>
</dbReference>
<dbReference type="CDD" id="cd18079">
    <property type="entry name" value="S-AdoMet_synt"/>
    <property type="match status" value="1"/>
</dbReference>
<evidence type="ECO:0000256" key="9">
    <source>
        <dbReference type="ARBA" id="ARBA00022741"/>
    </source>
</evidence>
<comment type="cofactor">
    <cofactor evidence="1">
        <name>Mg(2+)</name>
        <dbReference type="ChEBI" id="CHEBI:18420"/>
    </cofactor>
</comment>
<evidence type="ECO:0000256" key="13">
    <source>
        <dbReference type="NCBIfam" id="TIGR01034"/>
    </source>
</evidence>
<evidence type="ECO:0000313" key="20">
    <source>
        <dbReference type="Proteomes" id="UP001210120"/>
    </source>
</evidence>
<evidence type="ECO:0000256" key="5">
    <source>
        <dbReference type="ARBA" id="ARBA00012828"/>
    </source>
</evidence>
<gene>
    <name evidence="19" type="primary">metK</name>
    <name evidence="19" type="ORF">O7R10_00755</name>
</gene>